<feature type="compositionally biased region" description="Gly residues" evidence="4">
    <location>
        <begin position="49"/>
        <end position="61"/>
    </location>
</feature>
<evidence type="ECO:0000256" key="4">
    <source>
        <dbReference type="SAM" id="MobiDB-lite"/>
    </source>
</evidence>
<dbReference type="AlphaFoldDB" id="A0A1G4IWK5"/>
<dbReference type="GO" id="GO:0006412">
    <property type="term" value="P:translation"/>
    <property type="evidence" value="ECO:0007669"/>
    <property type="project" value="InterPro"/>
</dbReference>
<gene>
    <name evidence="6" type="ORF">LAMI_0B06128G</name>
</gene>
<dbReference type="Pfam" id="PF00828">
    <property type="entry name" value="Ribosomal_L27A"/>
    <property type="match status" value="1"/>
</dbReference>
<dbReference type="EMBL" id="LT598464">
    <property type="protein sequence ID" value="SCU81415.1"/>
    <property type="molecule type" value="Genomic_DNA"/>
</dbReference>
<evidence type="ECO:0000313" key="7">
    <source>
        <dbReference type="Proteomes" id="UP000191024"/>
    </source>
</evidence>
<dbReference type="PANTHER" id="PTHR12934:SF11">
    <property type="entry name" value="LARGE RIBOSOMAL SUBUNIT PROTEIN UL15M"/>
    <property type="match status" value="1"/>
</dbReference>
<evidence type="ECO:0000256" key="3">
    <source>
        <dbReference type="ARBA" id="ARBA00023274"/>
    </source>
</evidence>
<protein>
    <submittedName>
        <fullName evidence="6">LAMI_0B06128g1_1</fullName>
    </submittedName>
</protein>
<keyword evidence="3" id="KW-0687">Ribonucleoprotein</keyword>
<comment type="similarity">
    <text evidence="1">Belongs to the universal ribosomal protein uL15 family.</text>
</comment>
<dbReference type="PANTHER" id="PTHR12934">
    <property type="entry name" value="50S RIBOSOMAL PROTEIN L15"/>
    <property type="match status" value="1"/>
</dbReference>
<reference evidence="6 7" key="1">
    <citation type="submission" date="2016-03" db="EMBL/GenBank/DDBJ databases">
        <authorList>
            <person name="Devillers H."/>
        </authorList>
    </citation>
    <scope>NUCLEOTIDE SEQUENCE [LARGE SCALE GENOMIC DNA]</scope>
    <source>
        <strain evidence="6">CBS 11717</strain>
    </source>
</reference>
<feature type="region of interest" description="Disordered" evidence="4">
    <location>
        <begin position="39"/>
        <end position="69"/>
    </location>
</feature>
<keyword evidence="2" id="KW-0689">Ribosomal protein</keyword>
<evidence type="ECO:0000256" key="1">
    <source>
        <dbReference type="ARBA" id="ARBA00007320"/>
    </source>
</evidence>
<proteinExistence type="inferred from homology"/>
<dbReference type="GO" id="GO:0003735">
    <property type="term" value="F:structural constituent of ribosome"/>
    <property type="evidence" value="ECO:0007669"/>
    <property type="project" value="InterPro"/>
</dbReference>
<dbReference type="InterPro" id="IPR021131">
    <property type="entry name" value="Ribosomal_uL15/eL18"/>
</dbReference>
<dbReference type="STRING" id="1230905.A0A1G4IWK5"/>
<dbReference type="InterPro" id="IPR005749">
    <property type="entry name" value="Ribosomal_uL15_bac-type"/>
</dbReference>
<dbReference type="GO" id="GO:0005762">
    <property type="term" value="C:mitochondrial large ribosomal subunit"/>
    <property type="evidence" value="ECO:0007669"/>
    <property type="project" value="TreeGrafter"/>
</dbReference>
<dbReference type="InterPro" id="IPR030878">
    <property type="entry name" value="Ribosomal_uL15"/>
</dbReference>
<dbReference type="NCBIfam" id="TIGR01071">
    <property type="entry name" value="rplO_bact"/>
    <property type="match status" value="1"/>
</dbReference>
<dbReference type="Gene3D" id="3.100.10.10">
    <property type="match status" value="1"/>
</dbReference>
<keyword evidence="7" id="KW-1185">Reference proteome</keyword>
<evidence type="ECO:0000256" key="2">
    <source>
        <dbReference type="ARBA" id="ARBA00022980"/>
    </source>
</evidence>
<feature type="domain" description="Large ribosomal subunit protein uL15/eL18" evidence="5">
    <location>
        <begin position="100"/>
        <end position="179"/>
    </location>
</feature>
<dbReference type="OrthoDB" id="361383at2759"/>
<dbReference type="Proteomes" id="UP000191024">
    <property type="component" value="Chromosome B"/>
</dbReference>
<evidence type="ECO:0000259" key="5">
    <source>
        <dbReference type="Pfam" id="PF00828"/>
    </source>
</evidence>
<sequence length="290" mass="32155">MFLANSIREATLRIRLGFQVCQLRQVSILSRLAPPEGATQGYKRLGRGPSSGKGKTSGRGQKGQKARGKVKSWFEGGQTPIYKLFPKLGFTNVTSLELKELNLERIMWFHRKGRLDLGPDEVLDMKKMKQLGLVTGSFKDGVKILAGGKEIFNLPLKIEASRASREAIKAIEGAGGSFTARYFNKLGLRAHLSPKWFLENRGRVPLQARPVRRKDIQYYSDPSNNGYLTKENDPLLEQIKLARSGGHDGFVKKTGKKSALELQLEQVGEYTPEFASNSSLVSTSTLETAA</sequence>
<dbReference type="InterPro" id="IPR036227">
    <property type="entry name" value="Ribosomal_uL15/eL18_sf"/>
</dbReference>
<dbReference type="SUPFAM" id="SSF52080">
    <property type="entry name" value="Ribosomal proteins L15p and L18e"/>
    <property type="match status" value="1"/>
</dbReference>
<evidence type="ECO:0000313" key="6">
    <source>
        <dbReference type="EMBL" id="SCU81415.1"/>
    </source>
</evidence>
<name>A0A1G4IWK5_9SACH</name>
<dbReference type="HAMAP" id="MF_01341">
    <property type="entry name" value="Ribosomal_uL15"/>
    <property type="match status" value="1"/>
</dbReference>
<dbReference type="FunFam" id="3.100.10.10:FF:000017">
    <property type="entry name" value="Mrpl10p"/>
    <property type="match status" value="1"/>
</dbReference>
<organism evidence="6 7">
    <name type="scientific">Lachancea mirantina</name>
    <dbReference type="NCBI Taxonomy" id="1230905"/>
    <lineage>
        <taxon>Eukaryota</taxon>
        <taxon>Fungi</taxon>
        <taxon>Dikarya</taxon>
        <taxon>Ascomycota</taxon>
        <taxon>Saccharomycotina</taxon>
        <taxon>Saccharomycetes</taxon>
        <taxon>Saccharomycetales</taxon>
        <taxon>Saccharomycetaceae</taxon>
        <taxon>Lachancea</taxon>
    </lineage>
</organism>
<accession>A0A1G4IWK5</accession>